<evidence type="ECO:0000313" key="1">
    <source>
        <dbReference type="EMBL" id="NMO94327.1"/>
    </source>
</evidence>
<proteinExistence type="predicted"/>
<name>A0A848M0I1_PAELE</name>
<dbReference type="Gene3D" id="3.40.1580.10">
    <property type="entry name" value="SMI1/KNR4-like"/>
    <property type="match status" value="1"/>
</dbReference>
<keyword evidence="2" id="KW-1185">Reference proteome</keyword>
<dbReference type="SUPFAM" id="SSF160631">
    <property type="entry name" value="SMI1/KNR4-like"/>
    <property type="match status" value="1"/>
</dbReference>
<organism evidence="1 2">
    <name type="scientific">Paenibacillus lemnae</name>
    <dbReference type="NCBI Taxonomy" id="1330551"/>
    <lineage>
        <taxon>Bacteria</taxon>
        <taxon>Bacillati</taxon>
        <taxon>Bacillota</taxon>
        <taxon>Bacilli</taxon>
        <taxon>Bacillales</taxon>
        <taxon>Paenibacillaceae</taxon>
        <taxon>Paenibacillus</taxon>
    </lineage>
</organism>
<dbReference type="Proteomes" id="UP000565468">
    <property type="component" value="Unassembled WGS sequence"/>
</dbReference>
<dbReference type="RefSeq" id="WP_169503028.1">
    <property type="nucleotide sequence ID" value="NZ_JABBPN010000001.1"/>
</dbReference>
<dbReference type="EMBL" id="JABBPN010000001">
    <property type="protein sequence ID" value="NMO94327.1"/>
    <property type="molecule type" value="Genomic_DNA"/>
</dbReference>
<reference evidence="1 2" key="1">
    <citation type="submission" date="2020-04" db="EMBL/GenBank/DDBJ databases">
        <title>Paenibacillus algicola sp. nov., a novel marine bacterium producing alginate lyase.</title>
        <authorList>
            <person name="Huang H."/>
        </authorList>
    </citation>
    <scope>NUCLEOTIDE SEQUENCE [LARGE SCALE GENOMIC DNA]</scope>
    <source>
        <strain evidence="1 2">L7-75</strain>
    </source>
</reference>
<gene>
    <name evidence="1" type="ORF">HII30_00815</name>
</gene>
<comment type="caution">
    <text evidence="1">The sequence shown here is derived from an EMBL/GenBank/DDBJ whole genome shotgun (WGS) entry which is preliminary data.</text>
</comment>
<sequence>MTKDEIELILKSLLDKEDIEYNPPSINDWRELERKFSCVIGEDFKLFIDLMSKYSFPGDILNVSTGLTNSNDTISFTYDFEMNQGGKWKPEMIPFYSIGNGDYFCLNSIESPDSPVYYYYHEDFYFEEYTENFALWIKALPEFLS</sequence>
<dbReference type="Pfam" id="PF14567">
    <property type="entry name" value="SUKH_5"/>
    <property type="match status" value="1"/>
</dbReference>
<dbReference type="InterPro" id="IPR037883">
    <property type="entry name" value="Knr4/Smi1-like_sf"/>
</dbReference>
<protein>
    <submittedName>
        <fullName evidence="1">SMI1/KNR4 family protein</fullName>
    </submittedName>
</protein>
<accession>A0A848M0I1</accession>
<evidence type="ECO:0000313" key="2">
    <source>
        <dbReference type="Proteomes" id="UP000565468"/>
    </source>
</evidence>
<dbReference type="AlphaFoldDB" id="A0A848M0I1"/>